<dbReference type="STRING" id="879212.DespoDRAFT_00544"/>
<evidence type="ECO:0000256" key="5">
    <source>
        <dbReference type="ARBA" id="ARBA00023143"/>
    </source>
</evidence>
<dbReference type="EMBL" id="CM001488">
    <property type="protein sequence ID" value="EIM62558.1"/>
    <property type="molecule type" value="Genomic_DNA"/>
</dbReference>
<comment type="subunit">
    <text evidence="7">The basal body constitutes a major portion of the flagellar organelle and consists of four rings (L,P,S, and M) mounted on a central rod.</text>
</comment>
<dbReference type="PRINTS" id="PR01008">
    <property type="entry name" value="FLGLRINGFLGH"/>
</dbReference>
<dbReference type="OrthoDB" id="9789227at2"/>
<keyword evidence="7" id="KW-0449">Lipoprotein</keyword>
<keyword evidence="8" id="KW-0969">Cilium</keyword>
<dbReference type="AlphaFoldDB" id="I5AZ95"/>
<dbReference type="GO" id="GO:0071973">
    <property type="term" value="P:bacterial-type flagellum-dependent cell motility"/>
    <property type="evidence" value="ECO:0007669"/>
    <property type="project" value="InterPro"/>
</dbReference>
<dbReference type="GO" id="GO:0009279">
    <property type="term" value="C:cell outer membrane"/>
    <property type="evidence" value="ECO:0007669"/>
    <property type="project" value="UniProtKB-SubCell"/>
</dbReference>
<comment type="subcellular location">
    <subcellularLocation>
        <location evidence="7">Cell outer membrane</location>
        <topology evidence="7">Lipid-anchor</topology>
    </subcellularLocation>
    <subcellularLocation>
        <location evidence="7">Bacterial flagellum basal body</location>
    </subcellularLocation>
</comment>
<dbReference type="Proteomes" id="UP000005778">
    <property type="component" value="Chromosome"/>
</dbReference>
<sequence>MQSIHKQIIRGGVALLLTLMAGTFTGCMSGRGESALSVVPQDTIPAPAVQPEYTMAKPVEGSLWTAQNRFLLDDTKAAYVGDTVIVDIVENASSEMEVNSEGGRTTSMSVGVPTLNAFGKVTHLGGGSDGGNLIDTSFENSTKGEAASDRSGQVTASIAARVTEVMPNGNLSIFGRRAMKVDNEVQYIMVSGIVRPEDIDSDNRVESTSLADSRIEYYGRGALADKQKPGWGTRIIDNIWPW</sequence>
<evidence type="ECO:0000256" key="1">
    <source>
        <dbReference type="ARBA" id="ARBA00002591"/>
    </source>
</evidence>
<reference evidence="8 9" key="2">
    <citation type="submission" date="2012-02" db="EMBL/GenBank/DDBJ databases">
        <title>Improved High-Quality Draft sequence of Desulfobacter postgatei 2ac9.</title>
        <authorList>
            <consortium name="US DOE Joint Genome Institute"/>
            <person name="Lucas S."/>
            <person name="Han J."/>
            <person name="Lapidus A."/>
            <person name="Cheng J.-F."/>
            <person name="Goodwin L."/>
            <person name="Pitluck S."/>
            <person name="Peters L."/>
            <person name="Ovchinnikova G."/>
            <person name="Held B."/>
            <person name="Detter J.C."/>
            <person name="Han C."/>
            <person name="Tapia R."/>
            <person name="Land M."/>
            <person name="Hauser L."/>
            <person name="Kyrpides N."/>
            <person name="Ivanova N."/>
            <person name="Pagani I."/>
            <person name="Orellana R."/>
            <person name="Lovley D."/>
            <person name="Woyke T."/>
        </authorList>
    </citation>
    <scope>NUCLEOTIDE SEQUENCE [LARGE SCALE GENOMIC DNA]</scope>
    <source>
        <strain evidence="8 9">2ac9</strain>
    </source>
</reference>
<dbReference type="PANTHER" id="PTHR34933:SF1">
    <property type="entry name" value="FLAGELLAR L-RING PROTEIN"/>
    <property type="match status" value="1"/>
</dbReference>
<keyword evidence="4 7" id="KW-0472">Membrane</keyword>
<keyword evidence="5 7" id="KW-0975">Bacterial flagellum</keyword>
<comment type="similarity">
    <text evidence="2 7">Belongs to the FlgH family.</text>
</comment>
<evidence type="ECO:0000256" key="2">
    <source>
        <dbReference type="ARBA" id="ARBA00006929"/>
    </source>
</evidence>
<dbReference type="HOGENOM" id="CLU_069313_1_1_7"/>
<keyword evidence="6 7" id="KW-0998">Cell outer membrane</keyword>
<dbReference type="GO" id="GO:0009427">
    <property type="term" value="C:bacterial-type flagellum basal body, distal rod, L ring"/>
    <property type="evidence" value="ECO:0007669"/>
    <property type="project" value="InterPro"/>
</dbReference>
<evidence type="ECO:0000256" key="7">
    <source>
        <dbReference type="HAMAP-Rule" id="MF_00415"/>
    </source>
</evidence>
<protein>
    <recommendedName>
        <fullName evidence="7">Flagellar L-ring protein</fullName>
    </recommendedName>
    <alternativeName>
        <fullName evidence="7">Basal body L-ring protein</fullName>
    </alternativeName>
</protein>
<dbReference type="InterPro" id="IPR000527">
    <property type="entry name" value="Flag_Lring"/>
</dbReference>
<evidence type="ECO:0000313" key="8">
    <source>
        <dbReference type="EMBL" id="EIM62558.1"/>
    </source>
</evidence>
<evidence type="ECO:0000256" key="3">
    <source>
        <dbReference type="ARBA" id="ARBA00022729"/>
    </source>
</evidence>
<keyword evidence="9" id="KW-1185">Reference proteome</keyword>
<dbReference type="RefSeq" id="WP_004071167.1">
    <property type="nucleotide sequence ID" value="NZ_CM001488.1"/>
</dbReference>
<dbReference type="PANTHER" id="PTHR34933">
    <property type="entry name" value="FLAGELLAR L-RING PROTEIN"/>
    <property type="match status" value="1"/>
</dbReference>
<dbReference type="HAMAP" id="MF_00415">
    <property type="entry name" value="FlgH"/>
    <property type="match status" value="1"/>
</dbReference>
<dbReference type="Pfam" id="PF02107">
    <property type="entry name" value="FlgH"/>
    <property type="match status" value="1"/>
</dbReference>
<evidence type="ECO:0000256" key="6">
    <source>
        <dbReference type="ARBA" id="ARBA00023237"/>
    </source>
</evidence>
<keyword evidence="8" id="KW-0966">Cell projection</keyword>
<reference evidence="8 9" key="1">
    <citation type="submission" date="2011-09" db="EMBL/GenBank/DDBJ databases">
        <authorList>
            <consortium name="US DOE Joint Genome Institute (JGI-PGF)"/>
            <person name="Lucas S."/>
            <person name="Han J."/>
            <person name="Lapidus A."/>
            <person name="Cheng J.-F."/>
            <person name="Goodwin L."/>
            <person name="Pitluck S."/>
            <person name="Peters L."/>
            <person name="Land M.L."/>
            <person name="Hauser L."/>
            <person name="Orellana R."/>
            <person name="Lovley D."/>
            <person name="Woyke T.J."/>
        </authorList>
    </citation>
    <scope>NUCLEOTIDE SEQUENCE [LARGE SCALE GENOMIC DNA]</scope>
    <source>
        <strain evidence="8 9">2ac9</strain>
    </source>
</reference>
<evidence type="ECO:0000256" key="4">
    <source>
        <dbReference type="ARBA" id="ARBA00023136"/>
    </source>
</evidence>
<name>I5AZ95_9BACT</name>
<keyword evidence="8" id="KW-0282">Flagellum</keyword>
<organism evidence="8 9">
    <name type="scientific">Desulfobacter postgatei 2ac9</name>
    <dbReference type="NCBI Taxonomy" id="879212"/>
    <lineage>
        <taxon>Bacteria</taxon>
        <taxon>Pseudomonadati</taxon>
        <taxon>Thermodesulfobacteriota</taxon>
        <taxon>Desulfobacteria</taxon>
        <taxon>Desulfobacterales</taxon>
        <taxon>Desulfobacteraceae</taxon>
        <taxon>Desulfobacter</taxon>
    </lineage>
</organism>
<gene>
    <name evidence="7" type="primary">flgH</name>
    <name evidence="8" type="ORF">DespoDRAFT_00544</name>
</gene>
<evidence type="ECO:0000313" key="9">
    <source>
        <dbReference type="Proteomes" id="UP000005778"/>
    </source>
</evidence>
<dbReference type="GO" id="GO:0003774">
    <property type="term" value="F:cytoskeletal motor activity"/>
    <property type="evidence" value="ECO:0007669"/>
    <property type="project" value="InterPro"/>
</dbReference>
<dbReference type="eggNOG" id="COG2063">
    <property type="taxonomic scope" value="Bacteria"/>
</dbReference>
<dbReference type="PROSITE" id="PS51257">
    <property type="entry name" value="PROKAR_LIPOPROTEIN"/>
    <property type="match status" value="1"/>
</dbReference>
<proteinExistence type="inferred from homology"/>
<comment type="function">
    <text evidence="1 7">Assembles around the rod to form the L-ring and probably protects the motor/basal body from shearing forces during rotation.</text>
</comment>
<accession>I5AZ95</accession>
<keyword evidence="3 7" id="KW-0732">Signal</keyword>